<organism evidence="3 4">
    <name type="scientific">Drosophila lebanonensis</name>
    <name type="common">Fruit fly</name>
    <name type="synonym">Scaptodrosophila lebanonensis</name>
    <dbReference type="NCBI Taxonomy" id="7225"/>
    <lineage>
        <taxon>Eukaryota</taxon>
        <taxon>Metazoa</taxon>
        <taxon>Ecdysozoa</taxon>
        <taxon>Arthropoda</taxon>
        <taxon>Hexapoda</taxon>
        <taxon>Insecta</taxon>
        <taxon>Pterygota</taxon>
        <taxon>Neoptera</taxon>
        <taxon>Endopterygota</taxon>
        <taxon>Diptera</taxon>
        <taxon>Brachycera</taxon>
        <taxon>Muscomorpha</taxon>
        <taxon>Ephydroidea</taxon>
        <taxon>Drosophilidae</taxon>
        <taxon>Scaptodrosophila</taxon>
    </lineage>
</organism>
<dbReference type="AlphaFoldDB" id="A0A6J2TC42"/>
<accession>A0A6J2TC42</accession>
<reference evidence="4" key="1">
    <citation type="submission" date="2025-08" db="UniProtKB">
        <authorList>
            <consortium name="RefSeq"/>
        </authorList>
    </citation>
    <scope>IDENTIFICATION</scope>
    <source>
        <strain evidence="4">11010-0011.00</strain>
        <tissue evidence="4">Whole body</tissue>
    </source>
</reference>
<evidence type="ECO:0000313" key="4">
    <source>
        <dbReference type="RefSeq" id="XP_030374361.1"/>
    </source>
</evidence>
<evidence type="ECO:0000256" key="2">
    <source>
        <dbReference type="SAM" id="SignalP"/>
    </source>
</evidence>
<sequence>MRLLFISFVLLFLQLQCHRVSGQKFEELQKNIFSTICDELVDHAVDDLTVADILAAIGKPTSSTKAPTTTTKKPTTKKPAKECPLLTLADNPEKVEMLEKLLFVLLKIKTKPAGTTQKPTTTKKPTTKPTTKAPTPKPKEESENLAAVLAVVGKSLVDAINDLKNATLSGIQDMKNANNQQMQQLKDMVSATLDEVREQREKKNTQAKCKPGYVDQLLGNMCNPRCHYPGYYPSPGYPYMQYIRLTPNDSPTDFKELKTSLFKGLLGESKP</sequence>
<gene>
    <name evidence="4" type="primary">LOC115623939</name>
</gene>
<evidence type="ECO:0000256" key="1">
    <source>
        <dbReference type="SAM" id="MobiDB-lite"/>
    </source>
</evidence>
<feature type="signal peptide" evidence="2">
    <location>
        <begin position="1"/>
        <end position="22"/>
    </location>
</feature>
<proteinExistence type="predicted"/>
<feature type="region of interest" description="Disordered" evidence="1">
    <location>
        <begin position="114"/>
        <end position="142"/>
    </location>
</feature>
<evidence type="ECO:0000313" key="3">
    <source>
        <dbReference type="Proteomes" id="UP000504634"/>
    </source>
</evidence>
<dbReference type="GeneID" id="115623939"/>
<name>A0A6J2TC42_DROLE</name>
<keyword evidence="3" id="KW-1185">Reference proteome</keyword>
<protein>
    <submittedName>
        <fullName evidence="4">Uncharacterized protein LOC115623939</fullName>
    </submittedName>
</protein>
<feature type="chain" id="PRO_5027114456" evidence="2">
    <location>
        <begin position="23"/>
        <end position="271"/>
    </location>
</feature>
<dbReference type="RefSeq" id="XP_030374361.1">
    <property type="nucleotide sequence ID" value="XM_030518501.1"/>
</dbReference>
<feature type="compositionally biased region" description="Low complexity" evidence="1">
    <location>
        <begin position="114"/>
        <end position="134"/>
    </location>
</feature>
<dbReference type="Proteomes" id="UP000504634">
    <property type="component" value="Unplaced"/>
</dbReference>
<keyword evidence="2" id="KW-0732">Signal</keyword>